<dbReference type="OrthoDB" id="1632039at2"/>
<protein>
    <submittedName>
        <fullName evidence="3">Iron complex transport system substrate-binding protein</fullName>
    </submittedName>
</protein>
<gene>
    <name evidence="3" type="ORF">Ga0080559_TMP540</name>
</gene>
<dbReference type="PROSITE" id="PS50983">
    <property type="entry name" value="FE_B12_PBP"/>
    <property type="match status" value="1"/>
</dbReference>
<evidence type="ECO:0000313" key="4">
    <source>
        <dbReference type="Proteomes" id="UP000186559"/>
    </source>
</evidence>
<feature type="domain" description="Fe/B12 periplasmic-binding" evidence="2">
    <location>
        <begin position="28"/>
        <end position="277"/>
    </location>
</feature>
<evidence type="ECO:0000256" key="1">
    <source>
        <dbReference type="SAM" id="SignalP"/>
    </source>
</evidence>
<dbReference type="PANTHER" id="PTHR30535:SF34">
    <property type="entry name" value="MOLYBDATE-BINDING PROTEIN MOLA"/>
    <property type="match status" value="1"/>
</dbReference>
<dbReference type="SUPFAM" id="SSF53807">
    <property type="entry name" value="Helical backbone' metal receptor"/>
    <property type="match status" value="1"/>
</dbReference>
<feature type="signal peptide" evidence="1">
    <location>
        <begin position="1"/>
        <end position="24"/>
    </location>
</feature>
<dbReference type="EMBL" id="CP014796">
    <property type="protein sequence ID" value="APX21336.1"/>
    <property type="molecule type" value="Genomic_DNA"/>
</dbReference>
<evidence type="ECO:0000313" key="3">
    <source>
        <dbReference type="EMBL" id="APX21336.1"/>
    </source>
</evidence>
<sequence precursor="true">MQASRLISAAAALLFAGAAALAGAAPERVVSLNVCTDQLALLLGAPGQLVSVSPLARDPRSSAMAEAARAVPVNKAAAEQIVLLEPDLVLAGSYTARAATDMLETLGYRVERFEPARSLEDARDNIRRMGRLLGRENRAAEVLAAFDARLSDLRDDPKERPVVAYYMPFNETAGSESLTGDILEAAGMTTLAEAQGMPYGARLPLEALVLADPDLILVSKPYDSPAQATELLRHPALQATGALRQVVDSPNWICGAPAALDAVAAMRAMRRDWQAAR</sequence>
<proteinExistence type="predicted"/>
<organism evidence="3 4">
    <name type="scientific">Salipiger profundus</name>
    <dbReference type="NCBI Taxonomy" id="1229727"/>
    <lineage>
        <taxon>Bacteria</taxon>
        <taxon>Pseudomonadati</taxon>
        <taxon>Pseudomonadota</taxon>
        <taxon>Alphaproteobacteria</taxon>
        <taxon>Rhodobacterales</taxon>
        <taxon>Roseobacteraceae</taxon>
        <taxon>Salipiger</taxon>
    </lineage>
</organism>
<keyword evidence="4" id="KW-1185">Reference proteome</keyword>
<dbReference type="STRING" id="1229727.Ga0080559_TMP540"/>
<dbReference type="InterPro" id="IPR050902">
    <property type="entry name" value="ABC_Transporter_SBP"/>
</dbReference>
<dbReference type="RefSeq" id="WP_076622011.1">
    <property type="nucleotide sequence ID" value="NZ_BMEW01000002.1"/>
</dbReference>
<dbReference type="InterPro" id="IPR002491">
    <property type="entry name" value="ABC_transptr_periplasmic_BD"/>
</dbReference>
<dbReference type="KEGG" id="tpro:Ga0080559_TMP540"/>
<dbReference type="Pfam" id="PF01497">
    <property type="entry name" value="Peripla_BP_2"/>
    <property type="match status" value="1"/>
</dbReference>
<dbReference type="PANTHER" id="PTHR30535">
    <property type="entry name" value="VITAMIN B12-BINDING PROTEIN"/>
    <property type="match status" value="1"/>
</dbReference>
<dbReference type="AlphaFoldDB" id="A0A1U7CZT8"/>
<feature type="chain" id="PRO_5010587736" evidence="1">
    <location>
        <begin position="25"/>
        <end position="277"/>
    </location>
</feature>
<dbReference type="Proteomes" id="UP000186559">
    <property type="component" value="Chromosome"/>
</dbReference>
<evidence type="ECO:0000259" key="2">
    <source>
        <dbReference type="PROSITE" id="PS50983"/>
    </source>
</evidence>
<keyword evidence="1" id="KW-0732">Signal</keyword>
<dbReference type="Gene3D" id="3.40.50.1980">
    <property type="entry name" value="Nitrogenase molybdenum iron protein domain"/>
    <property type="match status" value="2"/>
</dbReference>
<reference evidence="3 4" key="1">
    <citation type="submission" date="2016-03" db="EMBL/GenBank/DDBJ databases">
        <title>Deep-sea bacteria in the southern Pacific.</title>
        <authorList>
            <person name="Tang K."/>
        </authorList>
    </citation>
    <scope>NUCLEOTIDE SEQUENCE [LARGE SCALE GENOMIC DNA]</scope>
    <source>
        <strain evidence="3 4">JLT2016</strain>
    </source>
</reference>
<dbReference type="GO" id="GO:0071281">
    <property type="term" value="P:cellular response to iron ion"/>
    <property type="evidence" value="ECO:0007669"/>
    <property type="project" value="TreeGrafter"/>
</dbReference>
<accession>A0A1U7CZT8</accession>
<name>A0A1U7CZT8_9RHOB</name>